<dbReference type="InterPro" id="IPR034681">
    <property type="entry name" value="MenF"/>
</dbReference>
<dbReference type="InterPro" id="IPR004561">
    <property type="entry name" value="IsoChor_synthase"/>
</dbReference>
<dbReference type="eggNOG" id="COG1169">
    <property type="taxonomic scope" value="Bacteria"/>
</dbReference>
<dbReference type="AlphaFoldDB" id="A0A081L6H6"/>
<name>A0A081L6H6_9BACI</name>
<dbReference type="RefSeq" id="WP_034325145.1">
    <property type="nucleotide sequence ID" value="NZ_JOTP01000044.1"/>
</dbReference>
<feature type="active site" description="Proton acceptor" evidence="4">
    <location>
        <position position="226"/>
    </location>
</feature>
<feature type="active site" description="Proton donor" evidence="4">
    <location>
        <position position="275"/>
    </location>
</feature>
<evidence type="ECO:0000256" key="4">
    <source>
        <dbReference type="HAMAP-Rule" id="MF_01935"/>
    </source>
</evidence>
<feature type="binding site" evidence="4">
    <location>
        <position position="454"/>
    </location>
    <ligand>
        <name>Mg(2+)</name>
        <dbReference type="ChEBI" id="CHEBI:18420"/>
    </ligand>
</feature>
<feature type="binding site" evidence="4">
    <location>
        <position position="319"/>
    </location>
    <ligand>
        <name>Mg(2+)</name>
        <dbReference type="ChEBI" id="CHEBI:18420"/>
    </ligand>
</feature>
<dbReference type="UniPathway" id="UPA00079"/>
<accession>A0A081L6H6</accession>
<comment type="pathway">
    <text evidence="4">Quinol/quinone metabolism; 1,4-dihydroxy-2-naphthoate biosynthesis; 1,4-dihydroxy-2-naphthoate from chorismate: step 1/7.</text>
</comment>
<dbReference type="Gene3D" id="3.60.120.10">
    <property type="entry name" value="Anthranilate synthase"/>
    <property type="match status" value="1"/>
</dbReference>
<dbReference type="InterPro" id="IPR005801">
    <property type="entry name" value="ADC_synthase"/>
</dbReference>
<sequence>MVTTVQSTFRQEALATLEEANNVNHAVLISYSRRVDDLDPLAFFQSGEADFLGERFFWSDPESQMIFSGLGRAAVIKSSEQGKERFDTVHHEWEQLKQHMFHFHDEKELKQAAVGPLLFGGFSFDPYEKKARHWEAFGEAHFFVPSMMLTVSKEGTFLTINEWKQVDGNVHQLIQEVEQKASRFETLPVRTDGQAELVHMEELDVTEWMKAILEATEHIRANEYEKVVLAREVLLHYKNQIELAPLLAELLKHQTTSYVFAIEQGRQAFVGATPERLVKKSGEEVFSSCLAGSIVRGKDETEDQALGEELLHDEKNLIEHQIVVNMIEQAFEANCHHVHKPNQPSLYKTKNIQHLFTPIVGEIKSSCSLFSLIEQLHPTPALGGYPKEKAVEVIREIEPLKRGWYAAPVGWIDSQDNGEFAVAIRSGLIEEDHVRLFAGCGIVEDSLAKQEYEETQVKLRPMLSALGGRPIE</sequence>
<comment type="similarity">
    <text evidence="2 4">Belongs to the isochorismate synthase family.</text>
</comment>
<dbReference type="GO" id="GO:0008909">
    <property type="term" value="F:isochorismate synthase activity"/>
    <property type="evidence" value="ECO:0007669"/>
    <property type="project" value="UniProtKB-UniRule"/>
</dbReference>
<dbReference type="Proteomes" id="UP000028091">
    <property type="component" value="Unassembled WGS sequence"/>
</dbReference>
<feature type="domain" description="Chorismate-utilising enzyme C-terminal" evidence="5">
    <location>
        <begin position="206"/>
        <end position="458"/>
    </location>
</feature>
<reference evidence="6 7" key="1">
    <citation type="submission" date="2012-09" db="EMBL/GenBank/DDBJ databases">
        <title>Genome Sequence of Bacillus sp. DW5-4.</title>
        <authorList>
            <person name="Lai Q."/>
            <person name="Liu Y."/>
            <person name="Shao Z."/>
        </authorList>
    </citation>
    <scope>NUCLEOTIDE SEQUENCE [LARGE SCALE GENOMIC DNA]</scope>
    <source>
        <strain evidence="6 7">DW5-4</strain>
    </source>
</reference>
<comment type="cofactor">
    <cofactor evidence="4">
        <name>Mg(2+)</name>
        <dbReference type="ChEBI" id="CHEBI:18420"/>
    </cofactor>
</comment>
<dbReference type="PANTHER" id="PTHR42839">
    <property type="entry name" value="ISOCHORISMATE SYNTHASE ENTC"/>
    <property type="match status" value="1"/>
</dbReference>
<evidence type="ECO:0000313" key="6">
    <source>
        <dbReference type="EMBL" id="KEP24852.1"/>
    </source>
</evidence>
<dbReference type="EMBL" id="JOTP01000044">
    <property type="protein sequence ID" value="KEP24852.1"/>
    <property type="molecule type" value="Genomic_DNA"/>
</dbReference>
<evidence type="ECO:0000259" key="5">
    <source>
        <dbReference type="Pfam" id="PF00425"/>
    </source>
</evidence>
<dbReference type="EC" id="5.4.4.2" evidence="4"/>
<dbReference type="GO" id="GO:0009697">
    <property type="term" value="P:salicylic acid biosynthetic process"/>
    <property type="evidence" value="ECO:0007669"/>
    <property type="project" value="TreeGrafter"/>
</dbReference>
<dbReference type="GO" id="GO:0000287">
    <property type="term" value="F:magnesium ion binding"/>
    <property type="evidence" value="ECO:0007669"/>
    <property type="project" value="UniProtKB-UniRule"/>
</dbReference>
<evidence type="ECO:0000313" key="7">
    <source>
        <dbReference type="Proteomes" id="UP000028091"/>
    </source>
</evidence>
<keyword evidence="4" id="KW-0460">Magnesium</keyword>
<gene>
    <name evidence="4" type="primary">menF</name>
    <name evidence="6" type="ORF">BA70_14870</name>
</gene>
<keyword evidence="7" id="KW-1185">Reference proteome</keyword>
<evidence type="ECO:0000256" key="3">
    <source>
        <dbReference type="ARBA" id="ARBA00023235"/>
    </source>
</evidence>
<protein>
    <recommendedName>
        <fullName evidence="4">Isochorismate synthase MenF</fullName>
        <ecNumber evidence="4">5.4.4.2</ecNumber>
    </recommendedName>
    <alternativeName>
        <fullName evidence="4">Isochorismate mutase</fullName>
    </alternativeName>
</protein>
<keyword evidence="3 4" id="KW-0413">Isomerase</keyword>
<evidence type="ECO:0000256" key="1">
    <source>
        <dbReference type="ARBA" id="ARBA00000799"/>
    </source>
</evidence>
<comment type="function">
    <text evidence="4">Catalyzes the conversion of chorismate to isochorismate.</text>
</comment>
<dbReference type="Pfam" id="PF00425">
    <property type="entry name" value="Chorismate_bind"/>
    <property type="match status" value="1"/>
</dbReference>
<keyword evidence="4" id="KW-0479">Metal-binding</keyword>
<dbReference type="HAMAP" id="MF_01935">
    <property type="entry name" value="MenF"/>
    <property type="match status" value="1"/>
</dbReference>
<dbReference type="PANTHER" id="PTHR42839:SF1">
    <property type="entry name" value="ISOCHORISMATE SYNTHASE MENF"/>
    <property type="match status" value="1"/>
</dbReference>
<organism evidence="6 7">
    <name type="scientific">Bacillus zhangzhouensis</name>
    <dbReference type="NCBI Taxonomy" id="1178540"/>
    <lineage>
        <taxon>Bacteria</taxon>
        <taxon>Bacillati</taxon>
        <taxon>Bacillota</taxon>
        <taxon>Bacilli</taxon>
        <taxon>Bacillales</taxon>
        <taxon>Bacillaceae</taxon>
        <taxon>Bacillus</taxon>
    </lineage>
</organism>
<dbReference type="InterPro" id="IPR015890">
    <property type="entry name" value="Chorismate_C"/>
</dbReference>
<comment type="caution">
    <text evidence="6">The sequence shown here is derived from an EMBL/GenBank/DDBJ whole genome shotgun (WGS) entry which is preliminary data.</text>
</comment>
<dbReference type="GO" id="GO:0009234">
    <property type="term" value="P:menaquinone biosynthetic process"/>
    <property type="evidence" value="ECO:0007669"/>
    <property type="project" value="UniProtKB-UniRule"/>
</dbReference>
<dbReference type="SUPFAM" id="SSF56322">
    <property type="entry name" value="ADC synthase"/>
    <property type="match status" value="1"/>
</dbReference>
<evidence type="ECO:0000256" key="2">
    <source>
        <dbReference type="ARBA" id="ARBA00005297"/>
    </source>
</evidence>
<dbReference type="UniPathway" id="UPA01057">
    <property type="reaction ID" value="UER00163"/>
</dbReference>
<proteinExistence type="inferred from homology"/>
<dbReference type="OrthoDB" id="9803598at2"/>
<dbReference type="NCBIfam" id="TIGR00543">
    <property type="entry name" value="isochor_syn"/>
    <property type="match status" value="1"/>
</dbReference>
<comment type="pathway">
    <text evidence="4">Quinol/quinone metabolism; menaquinone biosynthesis.</text>
</comment>
<keyword evidence="4" id="KW-0474">Menaquinone biosynthesis</keyword>
<comment type="catalytic activity">
    <reaction evidence="1 4">
        <text>chorismate = isochorismate</text>
        <dbReference type="Rhea" id="RHEA:18985"/>
        <dbReference type="ChEBI" id="CHEBI:29748"/>
        <dbReference type="ChEBI" id="CHEBI:29780"/>
        <dbReference type="EC" id="5.4.4.2"/>
    </reaction>
</comment>